<dbReference type="InterPro" id="IPR052732">
    <property type="entry name" value="Cell-binding_unc_protein"/>
</dbReference>
<sequence length="520" mass="58542">MTQALIDALQNPAIFPHPVEEFQVIETHISWVILTGSYAYKIKKSVNFGFLDFTDVEARKHFCSEEVRLNKRLTDGLYLEVVAITGSIDAPQLNGDGPAIEYAVKMRQFPQTQLLGDMQKRGELCETHIDALAKQIARFHDEAPQVPAEHPLGDPHAIMAPIRQNFEQIRPLLNEPADLQQLDALEAWAEDSFTRLLPLLEQRRHNGSIRECHGDIHLGNATMLDGEVMLFDCIEFNEPFRLIDVASDAAFLAMDLEDRGLKPLSRRFVSTWLELTGDYQAMPLINFYKAYRAMVRGKVNLFRLDQEDDPVQRAVIVRQYRSYANLAESYSAIPSRLLAITHGISAVGKSTVAMRLVEALGALRFRSDFERKRLFGEQDASAQNILGGGIYNPNASAATYQRLHDLAETALLAGFPVVIDATYLKEEQRQDAWKIAEKTGAPFLILDCQAPDEVISIWLKQRQAEGLDPSDATEEVILAQRQHLEPLTPTEVTQSYRVDTHDAATLDNLIKQIRSRLPGL</sequence>
<dbReference type="InterPro" id="IPR002575">
    <property type="entry name" value="Aminoglycoside_PTrfase"/>
</dbReference>
<accession>A0ABU5GV05</accession>
<dbReference type="RefSeq" id="WP_321554437.1">
    <property type="nucleotide sequence ID" value="NZ_JAXIVU010000026.1"/>
</dbReference>
<dbReference type="InterPro" id="IPR011009">
    <property type="entry name" value="Kinase-like_dom_sf"/>
</dbReference>
<dbReference type="Pfam" id="PF13671">
    <property type="entry name" value="AAA_33"/>
    <property type="match status" value="1"/>
</dbReference>
<protein>
    <submittedName>
        <fullName evidence="2">AAA family ATPase</fullName>
    </submittedName>
</protein>
<organism evidence="2 3">
    <name type="scientific">Denitrificimonas halotolerans</name>
    <dbReference type="NCBI Taxonomy" id="3098930"/>
    <lineage>
        <taxon>Bacteria</taxon>
        <taxon>Pseudomonadati</taxon>
        <taxon>Pseudomonadota</taxon>
        <taxon>Gammaproteobacteria</taxon>
        <taxon>Pseudomonadales</taxon>
        <taxon>Pseudomonadaceae</taxon>
        <taxon>Denitrificimonas</taxon>
    </lineage>
</organism>
<evidence type="ECO:0000313" key="2">
    <source>
        <dbReference type="EMBL" id="MDY7220352.1"/>
    </source>
</evidence>
<dbReference type="Proteomes" id="UP001294570">
    <property type="component" value="Unassembled WGS sequence"/>
</dbReference>
<feature type="domain" description="Aminoglycoside phosphotransferase" evidence="1">
    <location>
        <begin position="123"/>
        <end position="281"/>
    </location>
</feature>
<evidence type="ECO:0000259" key="1">
    <source>
        <dbReference type="Pfam" id="PF01636"/>
    </source>
</evidence>
<dbReference type="SUPFAM" id="SSF52540">
    <property type="entry name" value="P-loop containing nucleoside triphosphate hydrolases"/>
    <property type="match status" value="1"/>
</dbReference>
<dbReference type="Pfam" id="PF01636">
    <property type="entry name" value="APH"/>
    <property type="match status" value="1"/>
</dbReference>
<dbReference type="PANTHER" id="PTHR43883">
    <property type="entry name" value="SLR0207 PROTEIN"/>
    <property type="match status" value="1"/>
</dbReference>
<gene>
    <name evidence="2" type="ORF">TOI97_12340</name>
</gene>
<evidence type="ECO:0000313" key="3">
    <source>
        <dbReference type="Proteomes" id="UP001294570"/>
    </source>
</evidence>
<dbReference type="PANTHER" id="PTHR43883:SF1">
    <property type="entry name" value="GLUCONOKINASE"/>
    <property type="match status" value="1"/>
</dbReference>
<dbReference type="Gene3D" id="3.90.1200.10">
    <property type="match status" value="1"/>
</dbReference>
<proteinExistence type="predicted"/>
<name>A0ABU5GV05_9GAMM</name>
<dbReference type="InterPro" id="IPR027417">
    <property type="entry name" value="P-loop_NTPase"/>
</dbReference>
<dbReference type="Gene3D" id="3.40.50.300">
    <property type="entry name" value="P-loop containing nucleotide triphosphate hydrolases"/>
    <property type="match status" value="1"/>
</dbReference>
<dbReference type="EMBL" id="JAXIVU010000026">
    <property type="protein sequence ID" value="MDY7220352.1"/>
    <property type="molecule type" value="Genomic_DNA"/>
</dbReference>
<keyword evidence="3" id="KW-1185">Reference proteome</keyword>
<reference evidence="2 3" key="1">
    <citation type="submission" date="2023-12" db="EMBL/GenBank/DDBJ databases">
        <title>Denitrificimonas halotolerans sp. nov.,a novel species isolated from landfill leachate.</title>
        <authorList>
            <person name="Wang S."/>
        </authorList>
    </citation>
    <scope>NUCLEOTIDE SEQUENCE [LARGE SCALE GENOMIC DNA]</scope>
    <source>
        <strain evidence="2 3">JX-1</strain>
    </source>
</reference>
<dbReference type="SUPFAM" id="SSF56112">
    <property type="entry name" value="Protein kinase-like (PK-like)"/>
    <property type="match status" value="1"/>
</dbReference>
<comment type="caution">
    <text evidence="2">The sequence shown here is derived from an EMBL/GenBank/DDBJ whole genome shotgun (WGS) entry which is preliminary data.</text>
</comment>